<evidence type="ECO:0000256" key="1">
    <source>
        <dbReference type="SAM" id="SignalP"/>
    </source>
</evidence>
<sequence>MRLIRALFSLAAMCIVCAEVAASQTSLHGYSKNGFSRTFLDARASDQPPRYKRTEIKRMIRDAKTTEDFERLADYFDFQSLEFEQKANQEVKELERLLVIRFHPRTYATQVEYTRELIRKYRSKADECYGRANAYRASIER</sequence>
<dbReference type="AlphaFoldDB" id="A0AAU7DRI6"/>
<dbReference type="EMBL" id="CP121196">
    <property type="protein sequence ID" value="XBH19887.1"/>
    <property type="molecule type" value="Genomic_DNA"/>
</dbReference>
<dbReference type="RefSeq" id="WP_348265109.1">
    <property type="nucleotide sequence ID" value="NZ_CP121196.1"/>
</dbReference>
<evidence type="ECO:0008006" key="3">
    <source>
        <dbReference type="Google" id="ProtNLM"/>
    </source>
</evidence>
<organism evidence="2">
    <name type="scientific">Telmatobacter sp. DSM 110680</name>
    <dbReference type="NCBI Taxonomy" id="3036704"/>
    <lineage>
        <taxon>Bacteria</taxon>
        <taxon>Pseudomonadati</taxon>
        <taxon>Acidobacteriota</taxon>
        <taxon>Terriglobia</taxon>
        <taxon>Terriglobales</taxon>
        <taxon>Acidobacteriaceae</taxon>
        <taxon>Telmatobacter</taxon>
    </lineage>
</organism>
<feature type="chain" id="PRO_5043896441" description="RxLR effector protein" evidence="1">
    <location>
        <begin position="19"/>
        <end position="141"/>
    </location>
</feature>
<reference evidence="2" key="1">
    <citation type="submission" date="2023-03" db="EMBL/GenBank/DDBJ databases">
        <title>Edaphobacter sp.</title>
        <authorList>
            <person name="Huber K.J."/>
            <person name="Papendorf J."/>
            <person name="Pilke C."/>
            <person name="Bunk B."/>
            <person name="Sproeer C."/>
            <person name="Pester M."/>
        </authorList>
    </citation>
    <scope>NUCLEOTIDE SEQUENCE</scope>
    <source>
        <strain evidence="2">DSM 110680</strain>
    </source>
</reference>
<feature type="signal peptide" evidence="1">
    <location>
        <begin position="1"/>
        <end position="18"/>
    </location>
</feature>
<proteinExistence type="predicted"/>
<keyword evidence="1" id="KW-0732">Signal</keyword>
<protein>
    <recommendedName>
        <fullName evidence="3">RxLR effector protein</fullName>
    </recommendedName>
</protein>
<name>A0AAU7DRI6_9BACT</name>
<evidence type="ECO:0000313" key="2">
    <source>
        <dbReference type="EMBL" id="XBH19887.1"/>
    </source>
</evidence>
<accession>A0AAU7DRI6</accession>
<gene>
    <name evidence="2" type="ORF">P8935_11335</name>
</gene>